<name>A0AAN7BP15_9PEZI</name>
<dbReference type="InterPro" id="IPR036869">
    <property type="entry name" value="J_dom_sf"/>
</dbReference>
<dbReference type="PRINTS" id="PR00625">
    <property type="entry name" value="JDOMAIN"/>
</dbReference>
<dbReference type="Gene3D" id="1.10.287.110">
    <property type="entry name" value="DnaJ domain"/>
    <property type="match status" value="1"/>
</dbReference>
<gene>
    <name evidence="3" type="ORF">QBC38DRAFT_455793</name>
</gene>
<dbReference type="GO" id="GO:0031072">
    <property type="term" value="F:heat shock protein binding"/>
    <property type="evidence" value="ECO:0007669"/>
    <property type="project" value="TreeGrafter"/>
</dbReference>
<dbReference type="PROSITE" id="PS50076">
    <property type="entry name" value="DNAJ_2"/>
    <property type="match status" value="1"/>
</dbReference>
<feature type="compositionally biased region" description="Basic and acidic residues" evidence="1">
    <location>
        <begin position="394"/>
        <end position="412"/>
    </location>
</feature>
<evidence type="ECO:0000313" key="3">
    <source>
        <dbReference type="EMBL" id="KAK4226857.1"/>
    </source>
</evidence>
<evidence type="ECO:0000256" key="1">
    <source>
        <dbReference type="SAM" id="MobiDB-lite"/>
    </source>
</evidence>
<feature type="compositionally biased region" description="Basic and acidic residues" evidence="1">
    <location>
        <begin position="467"/>
        <end position="485"/>
    </location>
</feature>
<comment type="caution">
    <text evidence="3">The sequence shown here is derived from an EMBL/GenBank/DDBJ whole genome shotgun (WGS) entry which is preliminary data.</text>
</comment>
<dbReference type="SUPFAM" id="SSF46565">
    <property type="entry name" value="Chaperone J-domain"/>
    <property type="match status" value="1"/>
</dbReference>
<reference evidence="3" key="1">
    <citation type="journal article" date="2023" name="Mol. Phylogenet. Evol.">
        <title>Genome-scale phylogeny and comparative genomics of the fungal order Sordariales.</title>
        <authorList>
            <person name="Hensen N."/>
            <person name="Bonometti L."/>
            <person name="Westerberg I."/>
            <person name="Brannstrom I.O."/>
            <person name="Guillou S."/>
            <person name="Cros-Aarteil S."/>
            <person name="Calhoun S."/>
            <person name="Haridas S."/>
            <person name="Kuo A."/>
            <person name="Mondo S."/>
            <person name="Pangilinan J."/>
            <person name="Riley R."/>
            <person name="LaButti K."/>
            <person name="Andreopoulos B."/>
            <person name="Lipzen A."/>
            <person name="Chen C."/>
            <person name="Yan M."/>
            <person name="Daum C."/>
            <person name="Ng V."/>
            <person name="Clum A."/>
            <person name="Steindorff A."/>
            <person name="Ohm R.A."/>
            <person name="Martin F."/>
            <person name="Silar P."/>
            <person name="Natvig D.O."/>
            <person name="Lalanne C."/>
            <person name="Gautier V."/>
            <person name="Ament-Velasquez S.L."/>
            <person name="Kruys A."/>
            <person name="Hutchinson M.I."/>
            <person name="Powell A.J."/>
            <person name="Barry K."/>
            <person name="Miller A.N."/>
            <person name="Grigoriev I.V."/>
            <person name="Debuchy R."/>
            <person name="Gladieux P."/>
            <person name="Hiltunen Thoren M."/>
            <person name="Johannesson H."/>
        </authorList>
    </citation>
    <scope>NUCLEOTIDE SEQUENCE</scope>
    <source>
        <strain evidence="3">CBS 990.96</strain>
    </source>
</reference>
<dbReference type="GO" id="GO:0005634">
    <property type="term" value="C:nucleus"/>
    <property type="evidence" value="ECO:0007669"/>
    <property type="project" value="TreeGrafter"/>
</dbReference>
<dbReference type="InterPro" id="IPR052594">
    <property type="entry name" value="J_domain-containing_protein"/>
</dbReference>
<feature type="domain" description="J" evidence="2">
    <location>
        <begin position="7"/>
        <end position="75"/>
    </location>
</feature>
<dbReference type="EMBL" id="MU865340">
    <property type="protein sequence ID" value="KAK4226857.1"/>
    <property type="molecule type" value="Genomic_DNA"/>
</dbReference>
<dbReference type="Pfam" id="PF00226">
    <property type="entry name" value="DnaJ"/>
    <property type="match status" value="1"/>
</dbReference>
<dbReference type="GO" id="GO:0005737">
    <property type="term" value="C:cytoplasm"/>
    <property type="evidence" value="ECO:0007669"/>
    <property type="project" value="TreeGrafter"/>
</dbReference>
<organism evidence="3 4">
    <name type="scientific">Podospora fimiseda</name>
    <dbReference type="NCBI Taxonomy" id="252190"/>
    <lineage>
        <taxon>Eukaryota</taxon>
        <taxon>Fungi</taxon>
        <taxon>Dikarya</taxon>
        <taxon>Ascomycota</taxon>
        <taxon>Pezizomycotina</taxon>
        <taxon>Sordariomycetes</taxon>
        <taxon>Sordariomycetidae</taxon>
        <taxon>Sordariales</taxon>
        <taxon>Podosporaceae</taxon>
        <taxon>Podospora</taxon>
    </lineage>
</organism>
<feature type="region of interest" description="Disordered" evidence="1">
    <location>
        <begin position="510"/>
        <end position="542"/>
    </location>
</feature>
<dbReference type="Proteomes" id="UP001301958">
    <property type="component" value="Unassembled WGS sequence"/>
</dbReference>
<dbReference type="PANTHER" id="PTHR44144">
    <property type="entry name" value="DNAJ HOMOLOG SUBFAMILY C MEMBER 9"/>
    <property type="match status" value="1"/>
</dbReference>
<feature type="region of interest" description="Disordered" evidence="1">
    <location>
        <begin position="109"/>
        <end position="323"/>
    </location>
</feature>
<feature type="compositionally biased region" description="Basic and acidic residues" evidence="1">
    <location>
        <begin position="163"/>
        <end position="207"/>
    </location>
</feature>
<feature type="compositionally biased region" description="Polar residues" evidence="1">
    <location>
        <begin position="118"/>
        <end position="132"/>
    </location>
</feature>
<evidence type="ECO:0000259" key="2">
    <source>
        <dbReference type="PROSITE" id="PS50076"/>
    </source>
</evidence>
<feature type="compositionally biased region" description="Basic and acidic residues" evidence="1">
    <location>
        <begin position="214"/>
        <end position="233"/>
    </location>
</feature>
<dbReference type="AlphaFoldDB" id="A0AAN7BP15"/>
<proteinExistence type="predicted"/>
<reference evidence="3" key="2">
    <citation type="submission" date="2023-05" db="EMBL/GenBank/DDBJ databases">
        <authorList>
            <consortium name="Lawrence Berkeley National Laboratory"/>
            <person name="Steindorff A."/>
            <person name="Hensen N."/>
            <person name="Bonometti L."/>
            <person name="Westerberg I."/>
            <person name="Brannstrom I.O."/>
            <person name="Guillou S."/>
            <person name="Cros-Aarteil S."/>
            <person name="Calhoun S."/>
            <person name="Haridas S."/>
            <person name="Kuo A."/>
            <person name="Mondo S."/>
            <person name="Pangilinan J."/>
            <person name="Riley R."/>
            <person name="Labutti K."/>
            <person name="Andreopoulos B."/>
            <person name="Lipzen A."/>
            <person name="Chen C."/>
            <person name="Yanf M."/>
            <person name="Daum C."/>
            <person name="Ng V."/>
            <person name="Clum A."/>
            <person name="Ohm R."/>
            <person name="Martin F."/>
            <person name="Silar P."/>
            <person name="Natvig D."/>
            <person name="Lalanne C."/>
            <person name="Gautier V."/>
            <person name="Ament-Velasquez S.L."/>
            <person name="Kruys A."/>
            <person name="Hutchinson M.I."/>
            <person name="Powell A.J."/>
            <person name="Barry K."/>
            <person name="Miller A.N."/>
            <person name="Grigoriev I.V."/>
            <person name="Debuchy R."/>
            <person name="Gladieux P."/>
            <person name="Thoren M.H."/>
            <person name="Johannesson H."/>
        </authorList>
    </citation>
    <scope>NUCLEOTIDE SEQUENCE</scope>
    <source>
        <strain evidence="3">CBS 990.96</strain>
    </source>
</reference>
<feature type="compositionally biased region" description="Basic and acidic residues" evidence="1">
    <location>
        <begin position="271"/>
        <end position="309"/>
    </location>
</feature>
<evidence type="ECO:0000313" key="4">
    <source>
        <dbReference type="Proteomes" id="UP001301958"/>
    </source>
</evidence>
<dbReference type="PROSITE" id="PS00636">
    <property type="entry name" value="DNAJ_1"/>
    <property type="match status" value="1"/>
</dbReference>
<keyword evidence="4" id="KW-1185">Reference proteome</keyword>
<feature type="region of interest" description="Disordered" evidence="1">
    <location>
        <begin position="354"/>
        <end position="496"/>
    </location>
</feature>
<sequence length="579" mass="67550">MSSLPPDPWKALGVDRNADKSEIRTAYKKLVLKCHPDKVQDATLKAEKQEEFQKVQQAWELLNNDIERAKYEAQLAKLASRLHETPVKNSANTSVPRTYYANVNIRTAEPPSSRYKGFSSSGKGYNHSSPHTRSNEEVPSARTYTYDEADLKTARRAASYDKVSSDDRRTMERKEKEDKRRRKEEEELRRMKEERDRERERDREKDREKKKKLDKLEKEKEKERERRRDEEKRRQHSKVYVEAYNDGVSDFPPEVWVEDEEYVTASRSKKERSSSKKHEESRDRDRERQREREREQRDRERERERDKSASRHAIAALPEHKHMAAMDYITKARGSLPEAAPAAFWKSESPQDSFLAVPPTGIPAVPTPPPVEPAAFEEDSIQRSARKAAAARRPSHDTSRSSKEKFELHEIPELMTPSRSIPIHTKSSYTKAVPESPPRMNRSHTTPHESYDRPVPGLSRHQTWAAGDRRSHDYDDYGSDDDRERRRERRRRNRSPEVVYKIVDGIKATKLDKQYSYGESPTSRRHVSDSHDAGYSSAYGTSPMKFKVKESRRYGPEDVQYATYEQQPSSYYGEYVAAS</sequence>
<accession>A0AAN7BP15</accession>
<dbReference type="InterPro" id="IPR001623">
    <property type="entry name" value="DnaJ_domain"/>
</dbReference>
<dbReference type="PANTHER" id="PTHR44144:SF1">
    <property type="entry name" value="DNAJ HOMOLOG SUBFAMILY C MEMBER 9"/>
    <property type="match status" value="1"/>
</dbReference>
<dbReference type="SMART" id="SM00271">
    <property type="entry name" value="DnaJ"/>
    <property type="match status" value="1"/>
</dbReference>
<protein>
    <recommendedName>
        <fullName evidence="2">J domain-containing protein</fullName>
    </recommendedName>
</protein>
<dbReference type="CDD" id="cd06257">
    <property type="entry name" value="DnaJ"/>
    <property type="match status" value="1"/>
</dbReference>
<dbReference type="InterPro" id="IPR018253">
    <property type="entry name" value="DnaJ_domain_CS"/>
</dbReference>